<keyword evidence="5" id="KW-0539">Nucleus</keyword>
<keyword evidence="4" id="KW-0677">Repeat</keyword>
<evidence type="ECO:0000259" key="8">
    <source>
        <dbReference type="SMART" id="SM01033"/>
    </source>
</evidence>
<feature type="compositionally biased region" description="Basic residues" evidence="7">
    <location>
        <begin position="559"/>
        <end position="568"/>
    </location>
</feature>
<accession>A0AAW1MHH4</accession>
<dbReference type="SUPFAM" id="SSF50978">
    <property type="entry name" value="WD40 repeat-like"/>
    <property type="match status" value="1"/>
</dbReference>
<comment type="subcellular location">
    <subcellularLocation>
        <location evidence="1">Nucleus</location>
        <location evidence="1">Nucleolus</location>
    </subcellularLocation>
</comment>
<sequence>MAKTRYFVSDDKKAKEETTKKVKNKIHNTKKKERVYNVKVKPNVWGRKREDSKIKKVKQISNPNPKYPGKAPVPKELLEKYSRGDGINKSGIKTGIYKKKLEHKERNIEFTTEQAARVEILLTEDTGYLEAEDGETTTQFTQKQIADSVDIAAASKSFDLKLMDFGPYCAKYTRNGRHLLLGGKKGHVAAFDWFTKKLYCELNVMESVHDVCWLHIETMFAIAQKEWVYIYDNQGIELHCLKRLNRVTKMEFLPYHFLLATASDQGYLSWLDISIGEIVTQYNTKLGRLTMLTQNPYNAVLCLGHAKGVVSMWSPNTRDPLAKILCHKSTMTALHVDPKGLYMATAATDRSLKIWDVRKLSGPLQSYNLRSAPTHVALSQKSLLALGMGNVVEIYRDSCTTPTRTPYLRHRFNIPINSFNFCPYEDVLGVGTEWGFTSLLVPGAGEPNFDALEANPYQTKSQRQESEVKSLLEKIQPDLITLDPTSIAEIDIPTLKDKVEAKRKLLFVKPPKINYEPRRKGKGKGGSAKIFKNKKIVQELAKKEFVKDVKVVTTEMRSKKVAKNKKPKNVLDRFLPKK</sequence>
<evidence type="ECO:0000256" key="1">
    <source>
        <dbReference type="ARBA" id="ARBA00004604"/>
    </source>
</evidence>
<feature type="compositionally biased region" description="Basic and acidic residues" evidence="7">
    <location>
        <begin position="8"/>
        <end position="20"/>
    </location>
</feature>
<evidence type="ECO:0000313" key="9">
    <source>
        <dbReference type="EMBL" id="KAK9745782.1"/>
    </source>
</evidence>
<dbReference type="FunFam" id="2.130.10.10:FF:000378">
    <property type="entry name" value="U3 small nucleolar RNA-associated protein 7"/>
    <property type="match status" value="1"/>
</dbReference>
<feature type="repeat" description="WD" evidence="6">
    <location>
        <begin position="324"/>
        <end position="358"/>
    </location>
</feature>
<protein>
    <recommendedName>
        <fullName evidence="8">BING4 C-terminal domain-containing protein</fullName>
    </recommendedName>
</protein>
<proteinExistence type="predicted"/>
<dbReference type="GO" id="GO:0000462">
    <property type="term" value="P:maturation of SSU-rRNA from tricistronic rRNA transcript (SSU-rRNA, 5.8S rRNA, LSU-rRNA)"/>
    <property type="evidence" value="ECO:0007669"/>
    <property type="project" value="TreeGrafter"/>
</dbReference>
<evidence type="ECO:0000313" key="10">
    <source>
        <dbReference type="Proteomes" id="UP001458880"/>
    </source>
</evidence>
<feature type="compositionally biased region" description="Basic residues" evidence="7">
    <location>
        <begin position="21"/>
        <end position="32"/>
    </location>
</feature>
<keyword evidence="10" id="KW-1185">Reference proteome</keyword>
<evidence type="ECO:0000256" key="7">
    <source>
        <dbReference type="SAM" id="MobiDB-lite"/>
    </source>
</evidence>
<dbReference type="PROSITE" id="PS00678">
    <property type="entry name" value="WD_REPEATS_1"/>
    <property type="match status" value="1"/>
</dbReference>
<evidence type="ECO:0000256" key="2">
    <source>
        <dbReference type="ARBA" id="ARBA00022552"/>
    </source>
</evidence>
<evidence type="ECO:0000256" key="4">
    <source>
        <dbReference type="ARBA" id="ARBA00022737"/>
    </source>
</evidence>
<dbReference type="Pfam" id="PF00400">
    <property type="entry name" value="WD40"/>
    <property type="match status" value="1"/>
</dbReference>
<feature type="region of interest" description="Disordered" evidence="7">
    <location>
        <begin position="1"/>
        <end position="32"/>
    </location>
</feature>
<name>A0AAW1MHH4_POPJA</name>
<evidence type="ECO:0000256" key="5">
    <source>
        <dbReference type="ARBA" id="ARBA00023242"/>
    </source>
</evidence>
<comment type="caution">
    <text evidence="9">The sequence shown here is derived from an EMBL/GenBank/DDBJ whole genome shotgun (WGS) entry which is preliminary data.</text>
</comment>
<dbReference type="Gene3D" id="2.130.10.10">
    <property type="entry name" value="YVTN repeat-like/Quinoprotein amine dehydrogenase"/>
    <property type="match status" value="1"/>
</dbReference>
<dbReference type="SMART" id="SM01033">
    <property type="entry name" value="BING4CT"/>
    <property type="match status" value="1"/>
</dbReference>
<feature type="region of interest" description="Disordered" evidence="7">
    <location>
        <begin position="559"/>
        <end position="578"/>
    </location>
</feature>
<keyword evidence="2" id="KW-0698">rRNA processing</keyword>
<dbReference type="PANTHER" id="PTHR14085:SF3">
    <property type="entry name" value="WD REPEAT-CONTAINING PROTEIN 46"/>
    <property type="match status" value="1"/>
</dbReference>
<dbReference type="Pfam" id="PF08149">
    <property type="entry name" value="BING4CT"/>
    <property type="match status" value="1"/>
</dbReference>
<dbReference type="InterPro" id="IPR036322">
    <property type="entry name" value="WD40_repeat_dom_sf"/>
</dbReference>
<dbReference type="InterPro" id="IPR012952">
    <property type="entry name" value="BING4_C_dom"/>
</dbReference>
<keyword evidence="3 6" id="KW-0853">WD repeat</keyword>
<dbReference type="InterPro" id="IPR001680">
    <property type="entry name" value="WD40_rpt"/>
</dbReference>
<dbReference type="Proteomes" id="UP001458880">
    <property type="component" value="Unassembled WGS sequence"/>
</dbReference>
<dbReference type="AlphaFoldDB" id="A0AAW1MHH4"/>
<feature type="domain" description="BING4 C-terminal" evidence="8">
    <location>
        <begin position="406"/>
        <end position="484"/>
    </location>
</feature>
<dbReference type="InterPro" id="IPR019775">
    <property type="entry name" value="WD40_repeat_CS"/>
</dbReference>
<reference evidence="9 10" key="1">
    <citation type="journal article" date="2024" name="BMC Genomics">
        <title>De novo assembly and annotation of Popillia japonica's genome with initial clues to its potential as an invasive pest.</title>
        <authorList>
            <person name="Cucini C."/>
            <person name="Boschi S."/>
            <person name="Funari R."/>
            <person name="Cardaioli E."/>
            <person name="Iannotti N."/>
            <person name="Marturano G."/>
            <person name="Paoli F."/>
            <person name="Bruttini M."/>
            <person name="Carapelli A."/>
            <person name="Frati F."/>
            <person name="Nardi F."/>
        </authorList>
    </citation>
    <scope>NUCLEOTIDE SEQUENCE [LARGE SCALE GENOMIC DNA]</scope>
    <source>
        <strain evidence="9">DMR45628</strain>
    </source>
</reference>
<evidence type="ECO:0000256" key="6">
    <source>
        <dbReference type="PROSITE-ProRule" id="PRU00221"/>
    </source>
</evidence>
<dbReference type="PROSITE" id="PS50294">
    <property type="entry name" value="WD_REPEATS_REGION"/>
    <property type="match status" value="1"/>
</dbReference>
<dbReference type="PROSITE" id="PS50082">
    <property type="entry name" value="WD_REPEATS_2"/>
    <property type="match status" value="1"/>
</dbReference>
<dbReference type="InterPro" id="IPR040315">
    <property type="entry name" value="WDR46/Utp7"/>
</dbReference>
<dbReference type="PANTHER" id="PTHR14085">
    <property type="entry name" value="WD-REPEAT PROTEIN BING4"/>
    <property type="match status" value="1"/>
</dbReference>
<organism evidence="9 10">
    <name type="scientific">Popillia japonica</name>
    <name type="common">Japanese beetle</name>
    <dbReference type="NCBI Taxonomy" id="7064"/>
    <lineage>
        <taxon>Eukaryota</taxon>
        <taxon>Metazoa</taxon>
        <taxon>Ecdysozoa</taxon>
        <taxon>Arthropoda</taxon>
        <taxon>Hexapoda</taxon>
        <taxon>Insecta</taxon>
        <taxon>Pterygota</taxon>
        <taxon>Neoptera</taxon>
        <taxon>Endopterygota</taxon>
        <taxon>Coleoptera</taxon>
        <taxon>Polyphaga</taxon>
        <taxon>Scarabaeiformia</taxon>
        <taxon>Scarabaeidae</taxon>
        <taxon>Rutelinae</taxon>
        <taxon>Popillia</taxon>
    </lineage>
</organism>
<dbReference type="InterPro" id="IPR015943">
    <property type="entry name" value="WD40/YVTN_repeat-like_dom_sf"/>
</dbReference>
<dbReference type="EMBL" id="JASPKY010000045">
    <property type="protein sequence ID" value="KAK9745782.1"/>
    <property type="molecule type" value="Genomic_DNA"/>
</dbReference>
<evidence type="ECO:0000256" key="3">
    <source>
        <dbReference type="ARBA" id="ARBA00022574"/>
    </source>
</evidence>
<gene>
    <name evidence="9" type="ORF">QE152_g6587</name>
</gene>
<dbReference type="GO" id="GO:0032040">
    <property type="term" value="C:small-subunit processome"/>
    <property type="evidence" value="ECO:0007669"/>
    <property type="project" value="TreeGrafter"/>
</dbReference>
<feature type="compositionally biased region" description="Basic and acidic residues" evidence="7">
    <location>
        <begin position="569"/>
        <end position="578"/>
    </location>
</feature>
<dbReference type="GO" id="GO:0030686">
    <property type="term" value="C:90S preribosome"/>
    <property type="evidence" value="ECO:0007669"/>
    <property type="project" value="TreeGrafter"/>
</dbReference>
<dbReference type="SMART" id="SM00320">
    <property type="entry name" value="WD40"/>
    <property type="match status" value="3"/>
</dbReference>